<protein>
    <recommendedName>
        <fullName evidence="11">Katanin p80 WD40 repeat-containing subunit B1 homolog</fullName>
    </recommendedName>
</protein>
<accession>D8TCP0</accession>
<dbReference type="InterPro" id="IPR026962">
    <property type="entry name" value="KTNB1"/>
</dbReference>
<dbReference type="OMA" id="TYADIPN"/>
<evidence type="ECO:0000313" key="15">
    <source>
        <dbReference type="EMBL" id="EFJ05569.1"/>
    </source>
</evidence>
<reference evidence="15 16" key="1">
    <citation type="journal article" date="2011" name="Science">
        <title>The Selaginella genome identifies genetic changes associated with the evolution of vascular plants.</title>
        <authorList>
            <person name="Banks J.A."/>
            <person name="Nishiyama T."/>
            <person name="Hasebe M."/>
            <person name="Bowman J.L."/>
            <person name="Gribskov M."/>
            <person name="dePamphilis C."/>
            <person name="Albert V.A."/>
            <person name="Aono N."/>
            <person name="Aoyama T."/>
            <person name="Ambrose B.A."/>
            <person name="Ashton N.W."/>
            <person name="Axtell M.J."/>
            <person name="Barker E."/>
            <person name="Barker M.S."/>
            <person name="Bennetzen J.L."/>
            <person name="Bonawitz N.D."/>
            <person name="Chapple C."/>
            <person name="Cheng C."/>
            <person name="Correa L.G."/>
            <person name="Dacre M."/>
            <person name="DeBarry J."/>
            <person name="Dreyer I."/>
            <person name="Elias M."/>
            <person name="Engstrom E.M."/>
            <person name="Estelle M."/>
            <person name="Feng L."/>
            <person name="Finet C."/>
            <person name="Floyd S.K."/>
            <person name="Frommer W.B."/>
            <person name="Fujita T."/>
            <person name="Gramzow L."/>
            <person name="Gutensohn M."/>
            <person name="Harholt J."/>
            <person name="Hattori M."/>
            <person name="Heyl A."/>
            <person name="Hirai T."/>
            <person name="Hiwatashi Y."/>
            <person name="Ishikawa M."/>
            <person name="Iwata M."/>
            <person name="Karol K.G."/>
            <person name="Koehler B."/>
            <person name="Kolukisaoglu U."/>
            <person name="Kubo M."/>
            <person name="Kurata T."/>
            <person name="Lalonde S."/>
            <person name="Li K."/>
            <person name="Li Y."/>
            <person name="Litt A."/>
            <person name="Lyons E."/>
            <person name="Manning G."/>
            <person name="Maruyama T."/>
            <person name="Michael T.P."/>
            <person name="Mikami K."/>
            <person name="Miyazaki S."/>
            <person name="Morinaga S."/>
            <person name="Murata T."/>
            <person name="Mueller-Roeber B."/>
            <person name="Nelson D.R."/>
            <person name="Obara M."/>
            <person name="Oguri Y."/>
            <person name="Olmstead R.G."/>
            <person name="Onodera N."/>
            <person name="Petersen B.L."/>
            <person name="Pils B."/>
            <person name="Prigge M."/>
            <person name="Rensing S.A."/>
            <person name="Riano-Pachon D.M."/>
            <person name="Roberts A.W."/>
            <person name="Sato Y."/>
            <person name="Scheller H.V."/>
            <person name="Schulz B."/>
            <person name="Schulz C."/>
            <person name="Shakirov E.V."/>
            <person name="Shibagaki N."/>
            <person name="Shinohara N."/>
            <person name="Shippen D.E."/>
            <person name="Soerensen I."/>
            <person name="Sotooka R."/>
            <person name="Sugimoto N."/>
            <person name="Sugita M."/>
            <person name="Sumikawa N."/>
            <person name="Tanurdzic M."/>
            <person name="Theissen G."/>
            <person name="Ulvskov P."/>
            <person name="Wakazuki S."/>
            <person name="Weng J.K."/>
            <person name="Willats W.W."/>
            <person name="Wipf D."/>
            <person name="Wolf P.G."/>
            <person name="Yang L."/>
            <person name="Zimmer A.D."/>
            <person name="Zhu Q."/>
            <person name="Mitros T."/>
            <person name="Hellsten U."/>
            <person name="Loque D."/>
            <person name="Otillar R."/>
            <person name="Salamov A."/>
            <person name="Schmutz J."/>
            <person name="Shapiro H."/>
            <person name="Lindquist E."/>
            <person name="Lucas S."/>
            <person name="Rokhsar D."/>
            <person name="Grigoriev I.V."/>
        </authorList>
    </citation>
    <scope>NUCLEOTIDE SEQUENCE [LARGE SCALE GENOMIC DNA]</scope>
</reference>
<dbReference type="GO" id="GO:0008017">
    <property type="term" value="F:microtubule binding"/>
    <property type="evidence" value="ECO:0007669"/>
    <property type="project" value="UniProtKB-UniRule"/>
</dbReference>
<feature type="region of interest" description="Disordered" evidence="13">
    <location>
        <begin position="321"/>
        <end position="427"/>
    </location>
</feature>
<dbReference type="GO" id="GO:0008352">
    <property type="term" value="C:katanin complex"/>
    <property type="evidence" value="ECO:0000318"/>
    <property type="project" value="GO_Central"/>
</dbReference>
<dbReference type="InterPro" id="IPR028021">
    <property type="entry name" value="Katanin_C-terminal"/>
</dbReference>
<feature type="compositionally biased region" description="Basic and acidic residues" evidence="13">
    <location>
        <begin position="375"/>
        <end position="389"/>
    </location>
</feature>
<dbReference type="PRINTS" id="PR00320">
    <property type="entry name" value="GPROTEINBRPT"/>
</dbReference>
<organism evidence="16">
    <name type="scientific">Selaginella moellendorffii</name>
    <name type="common">Spikemoss</name>
    <dbReference type="NCBI Taxonomy" id="88036"/>
    <lineage>
        <taxon>Eukaryota</taxon>
        <taxon>Viridiplantae</taxon>
        <taxon>Streptophyta</taxon>
        <taxon>Embryophyta</taxon>
        <taxon>Tracheophyta</taxon>
        <taxon>Lycopodiopsida</taxon>
        <taxon>Selaginellales</taxon>
        <taxon>Selaginellaceae</taxon>
        <taxon>Selaginella</taxon>
    </lineage>
</organism>
<evidence type="ECO:0000256" key="13">
    <source>
        <dbReference type="SAM" id="MobiDB-lite"/>
    </source>
</evidence>
<dbReference type="FunFam" id="2.130.10.10:FF:000846">
    <property type="entry name" value="Katanin p80 WD40 repeat-containing subunit B1 homolog"/>
    <property type="match status" value="1"/>
</dbReference>
<comment type="function">
    <text evidence="10">Participates in a complex which severs microtubules in an ATP-dependent manner. May act to target the enzymatic subunit of this complex to sites of action such as the centrosome. Microtubule severing may promote rapid reorganization of cellular microtubule arrays and the release of microtubules from the centrosome following nucleation.</text>
</comment>
<dbReference type="Pfam" id="PF00400">
    <property type="entry name" value="WD40"/>
    <property type="match status" value="5"/>
</dbReference>
<dbReference type="SUPFAM" id="SSF50978">
    <property type="entry name" value="WD40 repeat-like"/>
    <property type="match status" value="1"/>
</dbReference>
<evidence type="ECO:0000256" key="8">
    <source>
        <dbReference type="ARBA" id="ARBA00023212"/>
    </source>
</evidence>
<comment type="function">
    <text evidence="11">May participate in a complex which severs microtubules in an ATP-dependent manner. Microtubule severing may promote rapid reorganization of cellular microtubule arrays.</text>
</comment>
<feature type="compositionally biased region" description="Polar residues" evidence="13">
    <location>
        <begin position="321"/>
        <end position="341"/>
    </location>
</feature>
<feature type="repeat" description="WD" evidence="12">
    <location>
        <begin position="151"/>
        <end position="181"/>
    </location>
</feature>
<feature type="repeat" description="WD" evidence="12">
    <location>
        <begin position="109"/>
        <end position="150"/>
    </location>
</feature>
<feature type="compositionally biased region" description="Basic and acidic residues" evidence="13">
    <location>
        <begin position="400"/>
        <end position="422"/>
    </location>
</feature>
<dbReference type="PROSITE" id="PS50294">
    <property type="entry name" value="WD_REPEATS_REGION"/>
    <property type="match status" value="4"/>
</dbReference>
<feature type="repeat" description="WD" evidence="12">
    <location>
        <begin position="21"/>
        <end position="53"/>
    </location>
</feature>
<keyword evidence="7" id="KW-0498">Mitosis</keyword>
<keyword evidence="6" id="KW-0677">Repeat</keyword>
<keyword evidence="5 11" id="KW-0493">Microtubule</keyword>
<evidence type="ECO:0000256" key="9">
    <source>
        <dbReference type="ARBA" id="ARBA00023306"/>
    </source>
</evidence>
<dbReference type="GO" id="GO:0005874">
    <property type="term" value="C:microtubule"/>
    <property type="evidence" value="ECO:0007669"/>
    <property type="project" value="UniProtKB-KW"/>
</dbReference>
<dbReference type="Pfam" id="PF13925">
    <property type="entry name" value="Katanin_con80"/>
    <property type="match status" value="1"/>
</dbReference>
<dbReference type="STRING" id="88036.D8TCP0"/>
<evidence type="ECO:0000256" key="2">
    <source>
        <dbReference type="ARBA" id="ARBA00022490"/>
    </source>
</evidence>
<dbReference type="AlphaFoldDB" id="D8TCP0"/>
<dbReference type="InterPro" id="IPR015943">
    <property type="entry name" value="WD40/YVTN_repeat-like_dom_sf"/>
</dbReference>
<proteinExistence type="inferred from homology"/>
<evidence type="ECO:0000256" key="5">
    <source>
        <dbReference type="ARBA" id="ARBA00022701"/>
    </source>
</evidence>
<keyword evidence="9" id="KW-0131">Cell cycle</keyword>
<dbReference type="SMART" id="SM00320">
    <property type="entry name" value="WD40"/>
    <property type="match status" value="6"/>
</dbReference>
<keyword evidence="2 11" id="KW-0963">Cytoplasm</keyword>
<dbReference type="InterPro" id="IPR001680">
    <property type="entry name" value="WD40_rpt"/>
</dbReference>
<sequence>MKRAYKLQLLVDLVGGNPEEFVAHSSQVNCLKIGRKTSRVLVTGGDDHKVNMWAIGKPNAILIACSLAGHSSPVESVTFDAAESHVVAGAASGAIKLWDLEEAKIVRTLTGHRSNCTAVDFHPFGEFFASGSLDSNLKIWDIRRKGCIHTYRGHCRGVNCLKFSPDGRWVVSGGEDKTVKVQLWDLTAGKLIHDFKYHDDQILSLDFHPHEFLLATGSDDKTAKFYDLETFELVGSSGPEDSGVRSMIFTPDGRTLLCALREGLKVYSWEPLRCHDVIDANWSRLADLNVHEGKLLGCSFNQSCVGVWVVDLPRVAPFRSISTPRNLRSPTNSRDQPTIATPQRRGSAPELQPSRPNTSLGTERTSIKLSSLRKSSGELLKRNNDREAECTTLVSPKTPLADKLEQKNHPESHGDKTGRGDDDGGLLSCDNVSRDNRVFLFAEADSPRNLTSFGASTTGNGRPWSSSAYWERREKERERTAGPDARNGGKFYVELDSKRSRSSCQEDTRVIEEILQERTTMSNTMQSRLAKLQMCTMQVVRRFWMKKDLKSAVETMAKMGDKSVLVDGLSVLIERSDVFTLEIAAMLLPLLTGLLASATQRHVMISIAFTSMLVTNFGHVISDAVSTSPTLGVDLQAEKRFGRCDACFKELQLLKQGLKPFLRKSGELGKAALDLNLALDRMDM</sequence>
<evidence type="ECO:0000256" key="6">
    <source>
        <dbReference type="ARBA" id="ARBA00022737"/>
    </source>
</evidence>
<dbReference type="GO" id="GO:0005737">
    <property type="term" value="C:cytoplasm"/>
    <property type="evidence" value="ECO:0007669"/>
    <property type="project" value="UniProtKB-UniRule"/>
</dbReference>
<evidence type="ECO:0000256" key="7">
    <source>
        <dbReference type="ARBA" id="ARBA00022776"/>
    </source>
</evidence>
<dbReference type="GO" id="GO:0007019">
    <property type="term" value="P:microtubule depolymerization"/>
    <property type="evidence" value="ECO:0000318"/>
    <property type="project" value="GO_Central"/>
</dbReference>
<feature type="repeat" description="WD" evidence="12">
    <location>
        <begin position="67"/>
        <end position="108"/>
    </location>
</feature>
<keyword evidence="3 12" id="KW-0853">WD repeat</keyword>
<comment type="subcellular location">
    <subcellularLocation>
        <location evidence="1">Cytoplasm</location>
        <location evidence="1">Cytoskeleton</location>
        <location evidence="1">Spindle</location>
    </subcellularLocation>
</comment>
<dbReference type="PANTHER" id="PTHR19845:SF0">
    <property type="entry name" value="KATANIN P80 WD40 REPEAT-CONTAINING SUBUNIT B1"/>
    <property type="match status" value="1"/>
</dbReference>
<dbReference type="KEGG" id="smo:SELMODRAFT_431447"/>
<evidence type="ECO:0000256" key="10">
    <source>
        <dbReference type="ARBA" id="ARBA00057470"/>
    </source>
</evidence>
<evidence type="ECO:0000256" key="3">
    <source>
        <dbReference type="ARBA" id="ARBA00022574"/>
    </source>
</evidence>
<name>D8TCP0_SELML</name>
<keyword evidence="16" id="KW-1185">Reference proteome</keyword>
<dbReference type="CDD" id="cd00200">
    <property type="entry name" value="WD40"/>
    <property type="match status" value="1"/>
</dbReference>
<keyword evidence="8 11" id="KW-0206">Cytoskeleton</keyword>
<dbReference type="InterPro" id="IPR036322">
    <property type="entry name" value="WD40_repeat_dom_sf"/>
</dbReference>
<dbReference type="InterPro" id="IPR020472">
    <property type="entry name" value="WD40_PAC1"/>
</dbReference>
<feature type="domain" description="Katanin p80 subunit C-terminal" evidence="14">
    <location>
        <begin position="517"/>
        <end position="679"/>
    </location>
</feature>
<evidence type="ECO:0000256" key="4">
    <source>
        <dbReference type="ARBA" id="ARBA00022618"/>
    </source>
</evidence>
<dbReference type="eggNOG" id="KOG0267">
    <property type="taxonomic scope" value="Eukaryota"/>
</dbReference>
<dbReference type="GO" id="GO:0051301">
    <property type="term" value="P:cell division"/>
    <property type="evidence" value="ECO:0007669"/>
    <property type="project" value="UniProtKB-KW"/>
</dbReference>
<dbReference type="InParanoid" id="D8TCP0"/>
<evidence type="ECO:0000259" key="14">
    <source>
        <dbReference type="Pfam" id="PF13925"/>
    </source>
</evidence>
<comment type="similarity">
    <text evidence="11">Belongs to the WD repeat KATNB1 family.</text>
</comment>
<gene>
    <name evidence="15" type="ORF">SELMODRAFT_431447</name>
</gene>
<feature type="repeat" description="WD" evidence="12">
    <location>
        <begin position="195"/>
        <end position="236"/>
    </location>
</feature>
<dbReference type="Gene3D" id="2.130.10.10">
    <property type="entry name" value="YVTN repeat-like/Quinoprotein amine dehydrogenase"/>
    <property type="match status" value="2"/>
</dbReference>
<dbReference type="Proteomes" id="UP000001514">
    <property type="component" value="Unassembled WGS sequence"/>
</dbReference>
<dbReference type="GO" id="GO:0051013">
    <property type="term" value="P:microtubule severing"/>
    <property type="evidence" value="ECO:0007669"/>
    <property type="project" value="UniProtKB-UniRule"/>
</dbReference>
<dbReference type="EMBL" id="GL377719">
    <property type="protein sequence ID" value="EFJ05569.1"/>
    <property type="molecule type" value="Genomic_DNA"/>
</dbReference>
<feature type="compositionally biased region" description="Polar residues" evidence="13">
    <location>
        <begin position="354"/>
        <end position="374"/>
    </location>
</feature>
<keyword evidence="4" id="KW-0132">Cell division</keyword>
<evidence type="ECO:0000256" key="12">
    <source>
        <dbReference type="PROSITE-ProRule" id="PRU00221"/>
    </source>
</evidence>
<evidence type="ECO:0000256" key="1">
    <source>
        <dbReference type="ARBA" id="ARBA00004186"/>
    </source>
</evidence>
<evidence type="ECO:0000256" key="11">
    <source>
        <dbReference type="HAMAP-Rule" id="MF_03022"/>
    </source>
</evidence>
<dbReference type="PROSITE" id="PS50082">
    <property type="entry name" value="WD_REPEATS_2"/>
    <property type="match status" value="5"/>
</dbReference>
<dbReference type="HAMAP" id="MF_03022">
    <property type="entry name" value="Katanin_p80_B1"/>
    <property type="match status" value="1"/>
</dbReference>
<evidence type="ECO:0000313" key="16">
    <source>
        <dbReference type="Proteomes" id="UP000001514"/>
    </source>
</evidence>
<dbReference type="Gramene" id="EFJ05569">
    <property type="protein sequence ID" value="EFJ05569"/>
    <property type="gene ID" value="SELMODRAFT_431447"/>
</dbReference>
<dbReference type="HOGENOM" id="CLU_007811_0_0_1"/>
<dbReference type="PANTHER" id="PTHR19845">
    <property type="entry name" value="KATANIN P80 SUBUNIT"/>
    <property type="match status" value="1"/>
</dbReference>
<dbReference type="GO" id="GO:0005819">
    <property type="term" value="C:spindle"/>
    <property type="evidence" value="ECO:0007669"/>
    <property type="project" value="UniProtKB-SubCell"/>
</dbReference>